<feature type="domain" description="ABC transporter" evidence="3">
    <location>
        <begin position="17"/>
        <end position="92"/>
    </location>
</feature>
<feature type="non-terminal residue" evidence="4">
    <location>
        <position position="96"/>
    </location>
</feature>
<accession>A0A381UXE3</accession>
<keyword evidence="2" id="KW-0067">ATP-binding</keyword>
<evidence type="ECO:0000256" key="1">
    <source>
        <dbReference type="ARBA" id="ARBA00022741"/>
    </source>
</evidence>
<dbReference type="EMBL" id="UINC01007345">
    <property type="protein sequence ID" value="SVA32809.1"/>
    <property type="molecule type" value="Genomic_DNA"/>
</dbReference>
<organism evidence="4">
    <name type="scientific">marine metagenome</name>
    <dbReference type="NCBI Taxonomy" id="408172"/>
    <lineage>
        <taxon>unclassified sequences</taxon>
        <taxon>metagenomes</taxon>
        <taxon>ecological metagenomes</taxon>
    </lineage>
</organism>
<dbReference type="InterPro" id="IPR003439">
    <property type="entry name" value="ABC_transporter-like_ATP-bd"/>
</dbReference>
<dbReference type="PANTHER" id="PTHR43204">
    <property type="entry name" value="ABC TRANSPORTER I FAMILY MEMBER 6, CHLOROPLASTIC"/>
    <property type="match status" value="1"/>
</dbReference>
<keyword evidence="1" id="KW-0547">Nucleotide-binding</keyword>
<evidence type="ECO:0000259" key="3">
    <source>
        <dbReference type="Pfam" id="PF00005"/>
    </source>
</evidence>
<sequence>MLDIQNLHAGVENKPILKGINLTIKSGEMHAVMGRNGSGKSTLSNVITGREGFTVTQGDVHYKGESILDWSPENRALAGIFMSFQYPVVIPGVNNT</sequence>
<dbReference type="InterPro" id="IPR027417">
    <property type="entry name" value="P-loop_NTPase"/>
</dbReference>
<dbReference type="SUPFAM" id="SSF52540">
    <property type="entry name" value="P-loop containing nucleoside triphosphate hydrolases"/>
    <property type="match status" value="1"/>
</dbReference>
<dbReference type="InterPro" id="IPR010230">
    <property type="entry name" value="FeS-cluster_ATPase_SufC"/>
</dbReference>
<dbReference type="Pfam" id="PF00005">
    <property type="entry name" value="ABC_tran"/>
    <property type="match status" value="1"/>
</dbReference>
<proteinExistence type="predicted"/>
<dbReference type="PANTHER" id="PTHR43204:SF1">
    <property type="entry name" value="ABC TRANSPORTER I FAMILY MEMBER 6, CHLOROPLASTIC"/>
    <property type="match status" value="1"/>
</dbReference>
<dbReference type="Gene3D" id="3.40.50.300">
    <property type="entry name" value="P-loop containing nucleotide triphosphate hydrolases"/>
    <property type="match status" value="1"/>
</dbReference>
<protein>
    <recommendedName>
        <fullName evidence="3">ABC transporter domain-containing protein</fullName>
    </recommendedName>
</protein>
<dbReference type="GO" id="GO:0005524">
    <property type="term" value="F:ATP binding"/>
    <property type="evidence" value="ECO:0007669"/>
    <property type="project" value="UniProtKB-KW"/>
</dbReference>
<evidence type="ECO:0000256" key="2">
    <source>
        <dbReference type="ARBA" id="ARBA00022840"/>
    </source>
</evidence>
<dbReference type="AlphaFoldDB" id="A0A381UXE3"/>
<reference evidence="4" key="1">
    <citation type="submission" date="2018-05" db="EMBL/GenBank/DDBJ databases">
        <authorList>
            <person name="Lanie J.A."/>
            <person name="Ng W.-L."/>
            <person name="Kazmierczak K.M."/>
            <person name="Andrzejewski T.M."/>
            <person name="Davidsen T.M."/>
            <person name="Wayne K.J."/>
            <person name="Tettelin H."/>
            <person name="Glass J.I."/>
            <person name="Rusch D."/>
            <person name="Podicherti R."/>
            <person name="Tsui H.-C.T."/>
            <person name="Winkler M.E."/>
        </authorList>
    </citation>
    <scope>NUCLEOTIDE SEQUENCE</scope>
</reference>
<gene>
    <name evidence="4" type="ORF">METZ01_LOCUS85663</name>
</gene>
<dbReference type="GO" id="GO:0016887">
    <property type="term" value="F:ATP hydrolysis activity"/>
    <property type="evidence" value="ECO:0007669"/>
    <property type="project" value="InterPro"/>
</dbReference>
<name>A0A381UXE3_9ZZZZ</name>
<evidence type="ECO:0000313" key="4">
    <source>
        <dbReference type="EMBL" id="SVA32809.1"/>
    </source>
</evidence>